<keyword evidence="5" id="KW-1185">Reference proteome</keyword>
<evidence type="ECO:0000256" key="2">
    <source>
        <dbReference type="SAM" id="Phobius"/>
    </source>
</evidence>
<dbReference type="PANTHER" id="PTHR30487:SF0">
    <property type="entry name" value="PREPILIN LEADER PEPTIDASE_N-METHYLTRANSFERASE-RELATED"/>
    <property type="match status" value="1"/>
</dbReference>
<keyword evidence="2" id="KW-1133">Transmembrane helix</keyword>
<sequence>MEWGLFGGLILASFVAWCAALCWFDVRERRLPNVLTLPAALLAVAGAAWALLDDDAAPAFGAALWTAVNGAAFLARGMGAGDVKLAPALGAVLGAVLGVPAVLLAVLGAQVLTVAWALAIRDRTVPHGPAMCASALAVLVAG</sequence>
<keyword evidence="2" id="KW-0812">Transmembrane</keyword>
<proteinExistence type="inferred from homology"/>
<dbReference type="GO" id="GO:0005886">
    <property type="term" value="C:plasma membrane"/>
    <property type="evidence" value="ECO:0007669"/>
    <property type="project" value="TreeGrafter"/>
</dbReference>
<comment type="similarity">
    <text evidence="1">Belongs to the peptidase A24 family.</text>
</comment>
<dbReference type="RefSeq" id="WP_231857593.1">
    <property type="nucleotide sequence ID" value="NZ_FNLF01000002.1"/>
</dbReference>
<organism evidence="4 5">
    <name type="scientific">Tsukamurella pulmonis</name>
    <dbReference type="NCBI Taxonomy" id="47312"/>
    <lineage>
        <taxon>Bacteria</taxon>
        <taxon>Bacillati</taxon>
        <taxon>Actinomycetota</taxon>
        <taxon>Actinomycetes</taxon>
        <taxon>Mycobacteriales</taxon>
        <taxon>Tsukamurellaceae</taxon>
        <taxon>Tsukamurella</taxon>
    </lineage>
</organism>
<feature type="transmembrane region" description="Helical" evidence="2">
    <location>
        <begin position="88"/>
        <end position="119"/>
    </location>
</feature>
<name>A0A1H1EK08_9ACTN</name>
<reference evidence="5" key="1">
    <citation type="submission" date="2016-10" db="EMBL/GenBank/DDBJ databases">
        <authorList>
            <person name="Varghese N."/>
            <person name="Submissions S."/>
        </authorList>
    </citation>
    <scope>NUCLEOTIDE SEQUENCE [LARGE SCALE GENOMIC DNA]</scope>
    <source>
        <strain evidence="5">DSM 44142</strain>
    </source>
</reference>
<dbReference type="InterPro" id="IPR000045">
    <property type="entry name" value="Prepilin_IV_endopep_pep"/>
</dbReference>
<gene>
    <name evidence="4" type="ORF">SAMN04489765_2241</name>
</gene>
<dbReference type="GO" id="GO:0004190">
    <property type="term" value="F:aspartic-type endopeptidase activity"/>
    <property type="evidence" value="ECO:0007669"/>
    <property type="project" value="InterPro"/>
</dbReference>
<dbReference type="PANTHER" id="PTHR30487">
    <property type="entry name" value="TYPE 4 PREPILIN-LIKE PROTEINS LEADER PEPTIDE-PROCESSING ENZYME"/>
    <property type="match status" value="1"/>
</dbReference>
<dbReference type="EMBL" id="FNLF01000002">
    <property type="protein sequence ID" value="SDQ89063.1"/>
    <property type="molecule type" value="Genomic_DNA"/>
</dbReference>
<feature type="transmembrane region" description="Helical" evidence="2">
    <location>
        <begin position="31"/>
        <end position="52"/>
    </location>
</feature>
<dbReference type="STRING" id="47312.SAMN04489765_2241"/>
<evidence type="ECO:0000313" key="4">
    <source>
        <dbReference type="EMBL" id="SDQ89063.1"/>
    </source>
</evidence>
<evidence type="ECO:0000259" key="3">
    <source>
        <dbReference type="Pfam" id="PF01478"/>
    </source>
</evidence>
<protein>
    <submittedName>
        <fullName evidence="4">Type 4 prepilin peptidase 1 Aspartic peptidase. MEROPS family A24A</fullName>
    </submittedName>
</protein>
<accession>A0A1H1EK08</accession>
<dbReference type="Gene3D" id="1.20.120.1220">
    <property type="match status" value="1"/>
</dbReference>
<dbReference type="Pfam" id="PF01478">
    <property type="entry name" value="Peptidase_A24"/>
    <property type="match status" value="1"/>
</dbReference>
<feature type="domain" description="Prepilin type IV endopeptidase peptidase" evidence="3">
    <location>
        <begin position="14"/>
        <end position="112"/>
    </location>
</feature>
<evidence type="ECO:0000256" key="1">
    <source>
        <dbReference type="ARBA" id="ARBA00005801"/>
    </source>
</evidence>
<dbReference type="AlphaFoldDB" id="A0A1H1EK08"/>
<dbReference type="Proteomes" id="UP000183053">
    <property type="component" value="Unassembled WGS sequence"/>
</dbReference>
<keyword evidence="2" id="KW-0472">Membrane</keyword>
<evidence type="ECO:0000313" key="5">
    <source>
        <dbReference type="Proteomes" id="UP000183053"/>
    </source>
</evidence>
<feature type="transmembrane region" description="Helical" evidence="2">
    <location>
        <begin position="58"/>
        <end position="76"/>
    </location>
</feature>
<dbReference type="InterPro" id="IPR050882">
    <property type="entry name" value="Prepilin_peptidase/N-MTase"/>
</dbReference>
<dbReference type="GO" id="GO:0006465">
    <property type="term" value="P:signal peptide processing"/>
    <property type="evidence" value="ECO:0007669"/>
    <property type="project" value="TreeGrafter"/>
</dbReference>
<feature type="transmembrane region" description="Helical" evidence="2">
    <location>
        <begin position="6"/>
        <end position="24"/>
    </location>
</feature>